<dbReference type="OrthoDB" id="9811720at2"/>
<proteinExistence type="predicted"/>
<dbReference type="Proteomes" id="UP000076023">
    <property type="component" value="Unassembled WGS sequence"/>
</dbReference>
<organism evidence="3 4">
    <name type="scientific">Terrimicrobium sacchariphilum</name>
    <dbReference type="NCBI Taxonomy" id="690879"/>
    <lineage>
        <taxon>Bacteria</taxon>
        <taxon>Pseudomonadati</taxon>
        <taxon>Verrucomicrobiota</taxon>
        <taxon>Terrimicrobiia</taxon>
        <taxon>Terrimicrobiales</taxon>
        <taxon>Terrimicrobiaceae</taxon>
        <taxon>Terrimicrobium</taxon>
    </lineage>
</organism>
<evidence type="ECO:0000313" key="4">
    <source>
        <dbReference type="Proteomes" id="UP000076023"/>
    </source>
</evidence>
<feature type="domain" description="HPP transmembrane region" evidence="2">
    <location>
        <begin position="18"/>
        <end position="174"/>
    </location>
</feature>
<dbReference type="STRING" id="690879.TSACC_2555"/>
<dbReference type="EMBL" id="BDCO01000002">
    <property type="protein sequence ID" value="GAT32158.1"/>
    <property type="molecule type" value="Genomic_DNA"/>
</dbReference>
<keyword evidence="1" id="KW-0812">Transmembrane</keyword>
<feature type="transmembrane region" description="Helical" evidence="1">
    <location>
        <begin position="52"/>
        <end position="70"/>
    </location>
</feature>
<evidence type="ECO:0000256" key="1">
    <source>
        <dbReference type="SAM" id="Phobius"/>
    </source>
</evidence>
<reference evidence="4" key="1">
    <citation type="journal article" date="2017" name="Genome Announc.">
        <title>Draft Genome Sequence of Terrimicrobium sacchariphilum NM-5T, a Facultative Anaerobic Soil Bacterium of the Class Spartobacteria.</title>
        <authorList>
            <person name="Qiu Y.L."/>
            <person name="Tourlousse D.M."/>
            <person name="Matsuura N."/>
            <person name="Ohashi A."/>
            <person name="Sekiguchi Y."/>
        </authorList>
    </citation>
    <scope>NUCLEOTIDE SEQUENCE [LARGE SCALE GENOMIC DNA]</scope>
    <source>
        <strain evidence="4">NM-5</strain>
    </source>
</reference>
<feature type="transmembrane region" description="Helical" evidence="1">
    <location>
        <begin position="24"/>
        <end position="45"/>
    </location>
</feature>
<accession>A0A146G5R6</accession>
<dbReference type="InterPro" id="IPR058581">
    <property type="entry name" value="TM_HPP"/>
</dbReference>
<evidence type="ECO:0000259" key="2">
    <source>
        <dbReference type="Pfam" id="PF04982"/>
    </source>
</evidence>
<dbReference type="AlphaFoldDB" id="A0A146G5R6"/>
<sequence>MFVVARFVEWLGTELDPASLKEKAVSGMGGVLGILLVMAVSHSVLGLSGAAMLIASMGASAVLVFGVPHGPLSQPWPVLAGHGVSALIGVTCARLMLDAMFAAACAVGLSIVAMRVLKCIHPPGGATALTAVMGGQAVHDLGYSFVACPVLLNALVIVAAAVAVNYPFAWRRYPAALVRQTAPPTDPRKVTHEDVIAALERLDTFVDITEDDLLRLHASLTKRVEERVRAGRSGRVTS</sequence>
<keyword evidence="4" id="KW-1185">Reference proteome</keyword>
<feature type="transmembrane region" description="Helical" evidence="1">
    <location>
        <begin position="141"/>
        <end position="164"/>
    </location>
</feature>
<evidence type="ECO:0000313" key="3">
    <source>
        <dbReference type="EMBL" id="GAT32158.1"/>
    </source>
</evidence>
<name>A0A146G5R6_TERSA</name>
<dbReference type="InParanoid" id="A0A146G5R6"/>
<comment type="caution">
    <text evidence="3">The sequence shown here is derived from an EMBL/GenBank/DDBJ whole genome shotgun (WGS) entry which is preliminary data.</text>
</comment>
<gene>
    <name evidence="3" type="ORF">TSACC_2555</name>
</gene>
<keyword evidence="1" id="KW-0472">Membrane</keyword>
<dbReference type="PANTHER" id="PTHR33741">
    <property type="entry name" value="TRANSMEMBRANE PROTEIN DDB_G0269096-RELATED"/>
    <property type="match status" value="1"/>
</dbReference>
<dbReference type="InterPro" id="IPR007065">
    <property type="entry name" value="HPP"/>
</dbReference>
<keyword evidence="1" id="KW-1133">Transmembrane helix</keyword>
<dbReference type="Pfam" id="PF04982">
    <property type="entry name" value="TM_HPP"/>
    <property type="match status" value="1"/>
</dbReference>
<dbReference type="PANTHER" id="PTHR33741:SF5">
    <property type="entry name" value="TRANSMEMBRANE PROTEIN DDB_G0269096-RELATED"/>
    <property type="match status" value="1"/>
</dbReference>
<protein>
    <submittedName>
        <fullName evidence="3">HPP family protein</fullName>
    </submittedName>
</protein>
<dbReference type="RefSeq" id="WP_075078005.1">
    <property type="nucleotide sequence ID" value="NZ_BDCO01000002.1"/>
</dbReference>